<dbReference type="InParanoid" id="B9IG43"/>
<dbReference type="NCBIfam" id="NF041504">
    <property type="entry name" value="AccA_sub"/>
    <property type="match status" value="1"/>
</dbReference>
<dbReference type="ExpressionAtlas" id="B9IG43">
    <property type="expression patterns" value="baseline and differential"/>
</dbReference>
<dbReference type="eggNOG" id="ENOG502QPRP">
    <property type="taxonomic scope" value="Eukaryota"/>
</dbReference>
<keyword evidence="5" id="KW-0547">Nucleotide-binding</keyword>
<dbReference type="OrthoDB" id="196847at2759"/>
<evidence type="ECO:0000256" key="8">
    <source>
        <dbReference type="ARBA" id="ARBA00023098"/>
    </source>
</evidence>
<keyword evidence="9" id="KW-0275">Fatty acid biosynthesis</keyword>
<sequence>MASSLSNSAVAFTGATASDLLRSSKSCGVSGISLRTLGKARFSVKTRDLSVVAKARKVKKHEYPWPADPDPNVKGGVLTHLSHFKPHKEKPKPVTLDFEKPLVALEKKIIDVRKMANETGLDFSDQIASLESKYQQALKDLYTHLTPIQRVNIARHPNRPTFLDHIFGITEKFVELHGDRAGYDDPAIVTGIGTIDGRRYMFMGHQKGRNTKENIMRNFGMPTPHGYRKALRMMYYADHHGFPIVTFIDTPGAYADLKSEELGQGEAIAHNLRTMFGLKVPIVSIVIGEGGSGGALAIGCANKLLMLENAVFYVASPEACAAILWKTAKAAPKAAEKLKITGPELCKLQIADGIIPEPLGGAHADPSWTSQQIKKAINETMDELKKMDTEALLKHRMLKFRKIGGFQEGVPVDPIRKVNMKKKEEPIARKTPVLELEDEVEKLKEQISKAKESSSKPTELALNEMIEKLKKEIDLEYSEAVEAIGLKDRLLNLRGECAKANSQDHLMHPVLMDKIEKLHDEFNKGLPTAPNYANLKYKLGMLKEFSEAKCALEKKSKGEELKLDIDKKIKEVMDRPEIKEKMQALKAEVQKSGASTAADLDEGTRESISKMKKEIQLELANVLKSMDLDVEIVTAKKLIDDGLKGKVESLREETNKKIENLMNSSDLKNTIQLLKLEVAKAGKTPDVASKKKIEALEQQIRQKLATAMNSSEIKSKHEELLAEIALESNGSLKNDDLKEGTPKNDESRVEINLGANRSFT</sequence>
<evidence type="ECO:0000256" key="5">
    <source>
        <dbReference type="ARBA" id="ARBA00022741"/>
    </source>
</evidence>
<comment type="pathway">
    <text evidence="1">Lipid metabolism; malonyl-CoA biosynthesis; malonyl-CoA from acetyl-CoA: step 1/1.</text>
</comment>
<dbReference type="STRING" id="3694.B9IG43"/>
<dbReference type="EC" id="2.1.3.15" evidence="2"/>
<dbReference type="UniPathway" id="UPA00655">
    <property type="reaction ID" value="UER00711"/>
</dbReference>
<dbReference type="Gene3D" id="3.90.226.10">
    <property type="entry name" value="2-enoyl-CoA Hydratase, Chain A, domain 1"/>
    <property type="match status" value="1"/>
</dbReference>
<dbReference type="HOGENOM" id="CLU_014866_2_1_1"/>
<keyword evidence="4" id="KW-0808">Transferase</keyword>
<name>B9IG43_POPTR</name>
<protein>
    <recommendedName>
        <fullName evidence="2">acetyl-CoA carboxytransferase</fullName>
        <ecNumber evidence="2">2.1.3.15</ecNumber>
    </recommendedName>
</protein>
<dbReference type="FunCoup" id="B9IG43">
    <property type="interactions" value="2857"/>
</dbReference>
<gene>
    <name evidence="13" type="ORF">POPTR_016G110500</name>
</gene>
<dbReference type="GO" id="GO:0016743">
    <property type="term" value="F:carboxyl- or carbamoyltransferase activity"/>
    <property type="evidence" value="ECO:0007669"/>
    <property type="project" value="InterPro"/>
</dbReference>
<reference evidence="13 14" key="1">
    <citation type="journal article" date="2006" name="Science">
        <title>The genome of black cottonwood, Populus trichocarpa (Torr. &amp; Gray).</title>
        <authorList>
            <person name="Tuskan G.A."/>
            <person name="Difazio S."/>
            <person name="Jansson S."/>
            <person name="Bohlmann J."/>
            <person name="Grigoriev I."/>
            <person name="Hellsten U."/>
            <person name="Putnam N."/>
            <person name="Ralph S."/>
            <person name="Rombauts S."/>
            <person name="Salamov A."/>
            <person name="Schein J."/>
            <person name="Sterck L."/>
            <person name="Aerts A."/>
            <person name="Bhalerao R.R."/>
            <person name="Bhalerao R.P."/>
            <person name="Blaudez D."/>
            <person name="Boerjan W."/>
            <person name="Brun A."/>
            <person name="Brunner A."/>
            <person name="Busov V."/>
            <person name="Campbell M."/>
            <person name="Carlson J."/>
            <person name="Chalot M."/>
            <person name="Chapman J."/>
            <person name="Chen G.L."/>
            <person name="Cooper D."/>
            <person name="Coutinho P.M."/>
            <person name="Couturier J."/>
            <person name="Covert S."/>
            <person name="Cronk Q."/>
            <person name="Cunningham R."/>
            <person name="Davis J."/>
            <person name="Degroeve S."/>
            <person name="Dejardin A."/>
            <person name="Depamphilis C."/>
            <person name="Detter J."/>
            <person name="Dirks B."/>
            <person name="Dubchak I."/>
            <person name="Duplessis S."/>
            <person name="Ehlting J."/>
            <person name="Ellis B."/>
            <person name="Gendler K."/>
            <person name="Goodstein D."/>
            <person name="Gribskov M."/>
            <person name="Grimwood J."/>
            <person name="Groover A."/>
            <person name="Gunter L."/>
            <person name="Hamberger B."/>
            <person name="Heinze B."/>
            <person name="Helariutta Y."/>
            <person name="Henrissat B."/>
            <person name="Holligan D."/>
            <person name="Holt R."/>
            <person name="Huang W."/>
            <person name="Islam-Faridi N."/>
            <person name="Jones S."/>
            <person name="Jones-Rhoades M."/>
            <person name="Jorgensen R."/>
            <person name="Joshi C."/>
            <person name="Kangasjarvi J."/>
            <person name="Karlsson J."/>
            <person name="Kelleher C."/>
            <person name="Kirkpatrick R."/>
            <person name="Kirst M."/>
            <person name="Kohler A."/>
            <person name="Kalluri U."/>
            <person name="Larimer F."/>
            <person name="Leebens-Mack J."/>
            <person name="Leple J.C."/>
            <person name="Locascio P."/>
            <person name="Lou Y."/>
            <person name="Lucas S."/>
            <person name="Martin F."/>
            <person name="Montanini B."/>
            <person name="Napoli C."/>
            <person name="Nelson D.R."/>
            <person name="Nelson C."/>
            <person name="Nieminen K."/>
            <person name="Nilsson O."/>
            <person name="Pereda V."/>
            <person name="Peter G."/>
            <person name="Philippe R."/>
            <person name="Pilate G."/>
            <person name="Poliakov A."/>
            <person name="Razumovskaya J."/>
            <person name="Richardson P."/>
            <person name="Rinaldi C."/>
            <person name="Ritland K."/>
            <person name="Rouze P."/>
            <person name="Ryaboy D."/>
            <person name="Schmutz J."/>
            <person name="Schrader J."/>
            <person name="Segerman B."/>
            <person name="Shin H."/>
            <person name="Siddiqui A."/>
            <person name="Sterky F."/>
            <person name="Terry A."/>
            <person name="Tsai C.J."/>
            <person name="Uberbacher E."/>
            <person name="Unneberg P."/>
            <person name="Vahala J."/>
            <person name="Wall K."/>
            <person name="Wessler S."/>
            <person name="Yang G."/>
            <person name="Yin T."/>
            <person name="Douglas C."/>
            <person name="Marra M."/>
            <person name="Sandberg G."/>
            <person name="Van de Peer Y."/>
            <person name="Rokhsar D."/>
        </authorList>
    </citation>
    <scope>NUCLEOTIDE SEQUENCE [LARGE SCALE GENOMIC DNA]</scope>
    <source>
        <strain evidence="14">cv. Nisqually</strain>
        <strain evidence="13">Nisqually-1</strain>
    </source>
</reference>
<dbReference type="PANTHER" id="PTHR42853:SF3">
    <property type="entry name" value="ACETYL-COENZYME A CARBOXYLASE CARBOXYL TRANSFERASE SUBUNIT ALPHA, CHLOROPLASTIC"/>
    <property type="match status" value="1"/>
</dbReference>
<keyword evidence="14" id="KW-1185">Reference proteome</keyword>
<dbReference type="NCBIfam" id="NF004344">
    <property type="entry name" value="PRK05724.1"/>
    <property type="match status" value="1"/>
</dbReference>
<keyword evidence="8" id="KW-0443">Lipid metabolism</keyword>
<evidence type="ECO:0000256" key="9">
    <source>
        <dbReference type="ARBA" id="ARBA00023160"/>
    </source>
</evidence>
<accession>B9IG43</accession>
<organism evidence="13 14">
    <name type="scientific">Populus trichocarpa</name>
    <name type="common">Western balsam poplar</name>
    <name type="synonym">Populus balsamifera subsp. trichocarpa</name>
    <dbReference type="NCBI Taxonomy" id="3694"/>
    <lineage>
        <taxon>Eukaryota</taxon>
        <taxon>Viridiplantae</taxon>
        <taxon>Streptophyta</taxon>
        <taxon>Embryophyta</taxon>
        <taxon>Tracheophyta</taxon>
        <taxon>Spermatophyta</taxon>
        <taxon>Magnoliopsida</taxon>
        <taxon>eudicotyledons</taxon>
        <taxon>Gunneridae</taxon>
        <taxon>Pentapetalae</taxon>
        <taxon>rosids</taxon>
        <taxon>fabids</taxon>
        <taxon>Malpighiales</taxon>
        <taxon>Salicaceae</taxon>
        <taxon>Saliceae</taxon>
        <taxon>Populus</taxon>
    </lineage>
</organism>
<dbReference type="EMBL" id="CM009305">
    <property type="protein sequence ID" value="PNS99015.1"/>
    <property type="molecule type" value="Genomic_DNA"/>
</dbReference>
<dbReference type="Proteomes" id="UP000006729">
    <property type="component" value="Chromosome 16"/>
</dbReference>
<evidence type="ECO:0000256" key="11">
    <source>
        <dbReference type="SAM" id="MobiDB-lite"/>
    </source>
</evidence>
<dbReference type="SUPFAM" id="SSF52096">
    <property type="entry name" value="ClpP/crotonase"/>
    <property type="match status" value="1"/>
</dbReference>
<dbReference type="HAMAP" id="MF_00823">
    <property type="entry name" value="AcetylCoA_CT_alpha"/>
    <property type="match status" value="1"/>
</dbReference>
<keyword evidence="6" id="KW-0276">Fatty acid metabolism</keyword>
<feature type="domain" description="CoA carboxyltransferase C-terminal" evidence="12">
    <location>
        <begin position="129"/>
        <end position="383"/>
    </location>
</feature>
<evidence type="ECO:0000256" key="2">
    <source>
        <dbReference type="ARBA" id="ARBA00011883"/>
    </source>
</evidence>
<dbReference type="PROSITE" id="PS50989">
    <property type="entry name" value="COA_CT_CTER"/>
    <property type="match status" value="1"/>
</dbReference>
<dbReference type="Pfam" id="PF03255">
    <property type="entry name" value="ACCA"/>
    <property type="match status" value="1"/>
</dbReference>
<evidence type="ECO:0000259" key="12">
    <source>
        <dbReference type="PROSITE" id="PS50989"/>
    </source>
</evidence>
<dbReference type="GO" id="GO:0005524">
    <property type="term" value="F:ATP binding"/>
    <property type="evidence" value="ECO:0007669"/>
    <property type="project" value="UniProtKB-KW"/>
</dbReference>
<feature type="region of interest" description="Disordered" evidence="11">
    <location>
        <begin position="731"/>
        <end position="760"/>
    </location>
</feature>
<feature type="compositionally biased region" description="Basic and acidic residues" evidence="11">
    <location>
        <begin position="733"/>
        <end position="749"/>
    </location>
</feature>
<dbReference type="GO" id="GO:0006633">
    <property type="term" value="P:fatty acid biosynthetic process"/>
    <property type="evidence" value="ECO:0000318"/>
    <property type="project" value="GO_Central"/>
</dbReference>
<dbReference type="GO" id="GO:2001295">
    <property type="term" value="P:malonyl-CoA biosynthetic process"/>
    <property type="evidence" value="ECO:0000318"/>
    <property type="project" value="GO_Central"/>
</dbReference>
<dbReference type="AlphaFoldDB" id="B9IG43"/>
<evidence type="ECO:0000313" key="13">
    <source>
        <dbReference type="EMBL" id="PNS99016.1"/>
    </source>
</evidence>
<dbReference type="EMBL" id="CM009305">
    <property type="protein sequence ID" value="PNS99016.1"/>
    <property type="molecule type" value="Genomic_DNA"/>
</dbReference>
<evidence type="ECO:0000256" key="4">
    <source>
        <dbReference type="ARBA" id="ARBA00022679"/>
    </source>
</evidence>
<dbReference type="EMBL" id="CM009305">
    <property type="protein sequence ID" value="PNS99017.1"/>
    <property type="molecule type" value="Genomic_DNA"/>
</dbReference>
<keyword evidence="7" id="KW-0067">ATP-binding</keyword>
<dbReference type="GO" id="GO:0003989">
    <property type="term" value="F:acetyl-CoA carboxylase activity"/>
    <property type="evidence" value="ECO:0007669"/>
    <property type="project" value="InterPro"/>
</dbReference>
<evidence type="ECO:0000256" key="1">
    <source>
        <dbReference type="ARBA" id="ARBA00004956"/>
    </source>
</evidence>
<dbReference type="InterPro" id="IPR001095">
    <property type="entry name" value="Acetyl_CoA_COase_a_su"/>
</dbReference>
<keyword evidence="3" id="KW-0444">Lipid biosynthesis</keyword>
<evidence type="ECO:0000256" key="7">
    <source>
        <dbReference type="ARBA" id="ARBA00022840"/>
    </source>
</evidence>
<dbReference type="GO" id="GO:0009317">
    <property type="term" value="C:acetyl-CoA carboxylase complex"/>
    <property type="evidence" value="ECO:0000318"/>
    <property type="project" value="GO_Central"/>
</dbReference>
<evidence type="ECO:0000256" key="3">
    <source>
        <dbReference type="ARBA" id="ARBA00022516"/>
    </source>
</evidence>
<dbReference type="PANTHER" id="PTHR42853">
    <property type="entry name" value="ACETYL-COENZYME A CARBOXYLASE CARBOXYL TRANSFERASE SUBUNIT ALPHA"/>
    <property type="match status" value="1"/>
</dbReference>
<evidence type="ECO:0000256" key="10">
    <source>
        <dbReference type="ARBA" id="ARBA00049152"/>
    </source>
</evidence>
<dbReference type="InterPro" id="IPR029045">
    <property type="entry name" value="ClpP/crotonase-like_dom_sf"/>
</dbReference>
<proteinExistence type="inferred from homology"/>
<dbReference type="InterPro" id="IPR011763">
    <property type="entry name" value="COA_CT_C"/>
</dbReference>
<dbReference type="PRINTS" id="PR01069">
    <property type="entry name" value="ACCCTRFRASEA"/>
</dbReference>
<reference evidence="13" key="2">
    <citation type="submission" date="2017-07" db="EMBL/GenBank/DDBJ databases">
        <title>WGS assembly of Populus trichocarpa.</title>
        <authorList>
            <person name="Tuskan G."/>
            <person name="Difazio S."/>
            <person name="Jansson S."/>
            <person name="Bohlmann J."/>
            <person name="Grigoriev I."/>
            <person name="Hellsten U."/>
            <person name="Putnam N."/>
            <person name="Ralph S."/>
            <person name="Rombauts S."/>
            <person name="Salamov A."/>
            <person name="Schein J."/>
            <person name="Sterck L."/>
            <person name="Aerts A."/>
            <person name="Bhalerao R."/>
            <person name="Bhalerao R."/>
            <person name="Blaudez D."/>
            <person name="Boerjan W."/>
            <person name="Brun A."/>
            <person name="Brunner A."/>
            <person name="Busov V."/>
            <person name="Campbell M."/>
            <person name="Carlson J."/>
            <person name="Chalot M."/>
            <person name="Chapman J."/>
            <person name="Chen G."/>
            <person name="Cooper D."/>
            <person name="Coutinho P."/>
            <person name="Couturier J."/>
            <person name="Covert S."/>
            <person name="Cronk Q."/>
            <person name="Cunningham R."/>
            <person name="Davis J."/>
            <person name="Degroeve S."/>
            <person name="Dejardin A."/>
            <person name="Depamphilis C."/>
            <person name="Detter J."/>
            <person name="Dirks B."/>
            <person name="Dubchak I."/>
            <person name="Duplessis S."/>
            <person name="Ehlting J."/>
            <person name="Ellis B."/>
            <person name="Gendler K."/>
            <person name="Goodstein D."/>
            <person name="Gribskov M."/>
            <person name="Grimwood J."/>
            <person name="Groover A."/>
            <person name="Gunter L."/>
            <person name="Hamberger B."/>
            <person name="Heinze B."/>
            <person name="Helariutta Y."/>
            <person name="Henrissat B."/>
            <person name="Holligan D."/>
            <person name="Holt R."/>
            <person name="Huang W."/>
            <person name="Islam-Faridi N."/>
            <person name="Jones S."/>
            <person name="Jones-Rhoades M."/>
            <person name="Jorgensen R."/>
            <person name="Joshi C."/>
            <person name="Kangasjarvi J."/>
            <person name="Karlsson J."/>
            <person name="Kelleher C."/>
            <person name="Kirkpatrick R."/>
            <person name="Kirst M."/>
            <person name="Kohler A."/>
            <person name="Kalluri U."/>
            <person name="Larimer F."/>
            <person name="Leebens-Mack J."/>
            <person name="Leple J."/>
            <person name="Locascio P."/>
            <person name="Lou Y."/>
            <person name="Lucas S."/>
            <person name="Martin F."/>
            <person name="Montanini B."/>
            <person name="Napoli C."/>
            <person name="Nelson D."/>
            <person name="Nelson C."/>
            <person name="Nieminen K."/>
            <person name="Nilsson O."/>
            <person name="Pereda V."/>
            <person name="Peter G."/>
            <person name="Philippe R."/>
            <person name="Pilate G."/>
            <person name="Poliakov A."/>
            <person name="Razumovskaya J."/>
            <person name="Richardson P."/>
            <person name="Rinaldi C."/>
            <person name="Ritland K."/>
            <person name="Rouze P."/>
            <person name="Ryaboy D."/>
            <person name="Schmutz J."/>
            <person name="Schrader J."/>
            <person name="Segerman B."/>
            <person name="Shin H."/>
            <person name="Siddiqui A."/>
            <person name="Sterky F."/>
            <person name="Terry A."/>
            <person name="Tsai C."/>
            <person name="Uberbacher E."/>
            <person name="Unneberg P."/>
            <person name="Vahala J."/>
            <person name="Wall K."/>
            <person name="Wessler S."/>
            <person name="Yang G."/>
            <person name="Yin T."/>
            <person name="Douglas C."/>
            <person name="Marra M."/>
            <person name="Sandberg G."/>
            <person name="Van De Peer Y."/>
            <person name="Rokhsar D."/>
        </authorList>
    </citation>
    <scope>NUCLEOTIDE SEQUENCE</scope>
    <source>
        <strain evidence="13">Nisqually-1</strain>
    </source>
</reference>
<evidence type="ECO:0000256" key="6">
    <source>
        <dbReference type="ARBA" id="ARBA00022832"/>
    </source>
</evidence>
<evidence type="ECO:0000313" key="14">
    <source>
        <dbReference type="Proteomes" id="UP000006729"/>
    </source>
</evidence>
<dbReference type="KEGG" id="pop:7466043"/>
<comment type="catalytic activity">
    <reaction evidence="10">
        <text>N(6)-carboxybiotinyl-L-lysyl-[protein] + acetyl-CoA = N(6)-biotinyl-L-lysyl-[protein] + malonyl-CoA</text>
        <dbReference type="Rhea" id="RHEA:54728"/>
        <dbReference type="Rhea" id="RHEA-COMP:10505"/>
        <dbReference type="Rhea" id="RHEA-COMP:10506"/>
        <dbReference type="ChEBI" id="CHEBI:57288"/>
        <dbReference type="ChEBI" id="CHEBI:57384"/>
        <dbReference type="ChEBI" id="CHEBI:83144"/>
        <dbReference type="ChEBI" id="CHEBI:83145"/>
        <dbReference type="EC" id="2.1.3.15"/>
    </reaction>
</comment>
<dbReference type="NCBIfam" id="TIGR00513">
    <property type="entry name" value="accA"/>
    <property type="match status" value="1"/>
</dbReference>